<dbReference type="Pfam" id="PF00078">
    <property type="entry name" value="RVT_1"/>
    <property type="match status" value="1"/>
</dbReference>
<dbReference type="InterPro" id="IPR000477">
    <property type="entry name" value="RT_dom"/>
</dbReference>
<evidence type="ECO:0000259" key="1">
    <source>
        <dbReference type="PROSITE" id="PS50878"/>
    </source>
</evidence>
<name>A0A8B6GYV5_MYTGA</name>
<dbReference type="AlphaFoldDB" id="A0A8B6GYV5"/>
<sequence length="755" mass="86114">MIRKERAMERENFYSQLEQKPSSKTFFQLIKRNLGNNKNSVTQVIRHEEKDITCPDEQREVLAKYYKNLATPKDDTNFNEEYLHMCQLRCNIIKELSENYIETKINFTEEEIIQSIKNLNSGKAGDEYGLFAEHLKLADKVIIPYIQNFFNQILADRKTPEHFKSGIITPVCKKGKDGKIMDSYRGITVSSVLGKLFEHALLEKIIDPISNVSSQQFGFTSGLSPNMAALLISEAHMNAKKMKEILFLTALDTQKAFDVVNHSILLDKLFQKDIPPEIWETIYEMYNDLTSRVNWKGQHSNSFPVQQGVRQGGILSTHLYKIYIEDLLRQLEDSNIGLYLGTNYAGCPTCADDILLLSNSDEENENSTNSRKSSICSWSLGDKSVSETDKASHLGIIRSSKNENIINVKDRISLARRTSYSLMSTGVHGTNGLNPRISYSIYRIYILPRLLYSLEVLPLTISQINDLGDFHLSFLKNIQALPTRTASAAVFSLLGALPIEAELHKRQLSLLHSILASENQNLRDILLRQYRLEICNGTFLHRTENVLLQYSLPSIDELLIFLPTKIKWKQSVRHAINTFWSNKFRSLSREKSTLTRLCTDIINIGEIHPVWKTATEIPGDTKKAITKARILTGTYLLQATKAKFNIGSTDPICPLCKLEEENLLHFLTRCPSLEGVRRTFYAPLKQAVINKIGIDQWKTNFQNRETLSQLIVDCRKLVGSLLPNDNNFLNMVESISRNLCDKLHQQRLAQINSLS</sequence>
<keyword evidence="3" id="KW-1185">Reference proteome</keyword>
<dbReference type="InterPro" id="IPR043502">
    <property type="entry name" value="DNA/RNA_pol_sf"/>
</dbReference>
<proteinExistence type="predicted"/>
<evidence type="ECO:0000313" key="3">
    <source>
        <dbReference type="Proteomes" id="UP000596742"/>
    </source>
</evidence>
<gene>
    <name evidence="2" type="ORF">MGAL_10B052239</name>
</gene>
<protein>
    <recommendedName>
        <fullName evidence="1">Reverse transcriptase domain-containing protein</fullName>
    </recommendedName>
</protein>
<feature type="domain" description="Reverse transcriptase" evidence="1">
    <location>
        <begin position="152"/>
        <end position="427"/>
    </location>
</feature>
<reference evidence="2" key="1">
    <citation type="submission" date="2018-11" db="EMBL/GenBank/DDBJ databases">
        <authorList>
            <person name="Alioto T."/>
            <person name="Alioto T."/>
        </authorList>
    </citation>
    <scope>NUCLEOTIDE SEQUENCE</scope>
</reference>
<evidence type="ECO:0000313" key="2">
    <source>
        <dbReference type="EMBL" id="VDI71071.1"/>
    </source>
</evidence>
<dbReference type="Proteomes" id="UP000596742">
    <property type="component" value="Unassembled WGS sequence"/>
</dbReference>
<dbReference type="CDD" id="cd01650">
    <property type="entry name" value="RT_nLTR_like"/>
    <property type="match status" value="1"/>
</dbReference>
<dbReference type="SUPFAM" id="SSF56672">
    <property type="entry name" value="DNA/RNA polymerases"/>
    <property type="match status" value="1"/>
</dbReference>
<dbReference type="EMBL" id="UYJE01009190">
    <property type="protein sequence ID" value="VDI71071.1"/>
    <property type="molecule type" value="Genomic_DNA"/>
</dbReference>
<dbReference type="PROSITE" id="PS50878">
    <property type="entry name" value="RT_POL"/>
    <property type="match status" value="1"/>
</dbReference>
<accession>A0A8B6GYV5</accession>
<dbReference type="OrthoDB" id="6145657at2759"/>
<dbReference type="PANTHER" id="PTHR19446">
    <property type="entry name" value="REVERSE TRANSCRIPTASES"/>
    <property type="match status" value="1"/>
</dbReference>
<organism evidence="2 3">
    <name type="scientific">Mytilus galloprovincialis</name>
    <name type="common">Mediterranean mussel</name>
    <dbReference type="NCBI Taxonomy" id="29158"/>
    <lineage>
        <taxon>Eukaryota</taxon>
        <taxon>Metazoa</taxon>
        <taxon>Spiralia</taxon>
        <taxon>Lophotrochozoa</taxon>
        <taxon>Mollusca</taxon>
        <taxon>Bivalvia</taxon>
        <taxon>Autobranchia</taxon>
        <taxon>Pteriomorphia</taxon>
        <taxon>Mytilida</taxon>
        <taxon>Mytiloidea</taxon>
        <taxon>Mytilidae</taxon>
        <taxon>Mytilinae</taxon>
        <taxon>Mytilus</taxon>
    </lineage>
</organism>
<comment type="caution">
    <text evidence="2">The sequence shown here is derived from an EMBL/GenBank/DDBJ whole genome shotgun (WGS) entry which is preliminary data.</text>
</comment>